<name>A0A1G1ZAY7_9BACT</name>
<dbReference type="Proteomes" id="UP000176976">
    <property type="component" value="Unassembled WGS sequence"/>
</dbReference>
<organism evidence="1 2">
    <name type="scientific">Candidatus Colwellbacteria bacterium RIFCSPLOWO2_12_FULL_44_13</name>
    <dbReference type="NCBI Taxonomy" id="1797694"/>
    <lineage>
        <taxon>Bacteria</taxon>
        <taxon>Candidatus Colwelliibacteriota</taxon>
    </lineage>
</organism>
<reference evidence="1 2" key="1">
    <citation type="journal article" date="2016" name="Nat. Commun.">
        <title>Thousands of microbial genomes shed light on interconnected biogeochemical processes in an aquifer system.</title>
        <authorList>
            <person name="Anantharaman K."/>
            <person name="Brown C.T."/>
            <person name="Hug L.A."/>
            <person name="Sharon I."/>
            <person name="Castelle C.J."/>
            <person name="Probst A.J."/>
            <person name="Thomas B.C."/>
            <person name="Singh A."/>
            <person name="Wilkins M.J."/>
            <person name="Karaoz U."/>
            <person name="Brodie E.L."/>
            <person name="Williams K.H."/>
            <person name="Hubbard S.S."/>
            <person name="Banfield J.F."/>
        </authorList>
    </citation>
    <scope>NUCLEOTIDE SEQUENCE [LARGE SCALE GENOMIC DNA]</scope>
</reference>
<sequence>MQIDRRQKRQFAVDFTKEIKPSKHFRNTWLRKWDWDINQLRSALMKAKIEPVGKNKYEAYVKDKRGSRKIIFVYTGDEIFIITGAEGK</sequence>
<gene>
    <name evidence="1" type="ORF">A3H06_01615</name>
</gene>
<dbReference type="AlphaFoldDB" id="A0A1G1ZAY7"/>
<accession>A0A1G1ZAY7</accession>
<proteinExistence type="predicted"/>
<dbReference type="EMBL" id="MHJC01000009">
    <property type="protein sequence ID" value="OGY61795.1"/>
    <property type="molecule type" value="Genomic_DNA"/>
</dbReference>
<protein>
    <recommendedName>
        <fullName evidence="3">DUF4258 domain-containing protein</fullName>
    </recommendedName>
</protein>
<comment type="caution">
    <text evidence="1">The sequence shown here is derived from an EMBL/GenBank/DDBJ whole genome shotgun (WGS) entry which is preliminary data.</text>
</comment>
<evidence type="ECO:0008006" key="3">
    <source>
        <dbReference type="Google" id="ProtNLM"/>
    </source>
</evidence>
<evidence type="ECO:0000313" key="1">
    <source>
        <dbReference type="EMBL" id="OGY61795.1"/>
    </source>
</evidence>
<evidence type="ECO:0000313" key="2">
    <source>
        <dbReference type="Proteomes" id="UP000176976"/>
    </source>
</evidence>